<keyword evidence="3" id="KW-1185">Reference proteome</keyword>
<dbReference type="AlphaFoldDB" id="A0A9P1FKT4"/>
<dbReference type="Proteomes" id="UP001152797">
    <property type="component" value="Unassembled WGS sequence"/>
</dbReference>
<sequence>MGAASSDLDRAGQAQVLWTLPHHSGNNVWTNYVMSRYGMGYSVTGVSASLALPRLLRRRMQDGPAARYDFETEICQPQTKQDWIVDNLAFYFVSNGLSFGMAPGFLPGSDCSWVSWLFGDSLKGMMQLVWGSAQGRSLQSVSRAGSSMFYGARASQKC</sequence>
<evidence type="ECO:0000313" key="2">
    <source>
        <dbReference type="EMBL" id="CAL1133163.1"/>
    </source>
</evidence>
<dbReference type="EMBL" id="CAMXCT030000513">
    <property type="protein sequence ID" value="CAL4767100.1"/>
    <property type="molecule type" value="Genomic_DNA"/>
</dbReference>
<evidence type="ECO:0000313" key="1">
    <source>
        <dbReference type="EMBL" id="CAI3979788.1"/>
    </source>
</evidence>
<proteinExistence type="predicted"/>
<protein>
    <submittedName>
        <fullName evidence="1">Uncharacterized protein</fullName>
    </submittedName>
</protein>
<evidence type="ECO:0000313" key="3">
    <source>
        <dbReference type="Proteomes" id="UP001152797"/>
    </source>
</evidence>
<accession>A0A9P1FKT4</accession>
<reference evidence="2" key="2">
    <citation type="submission" date="2024-04" db="EMBL/GenBank/DDBJ databases">
        <authorList>
            <person name="Chen Y."/>
            <person name="Shah S."/>
            <person name="Dougan E. K."/>
            <person name="Thang M."/>
            <person name="Chan C."/>
        </authorList>
    </citation>
    <scope>NUCLEOTIDE SEQUENCE [LARGE SCALE GENOMIC DNA]</scope>
</reference>
<comment type="caution">
    <text evidence="1">The sequence shown here is derived from an EMBL/GenBank/DDBJ whole genome shotgun (WGS) entry which is preliminary data.</text>
</comment>
<organism evidence="1">
    <name type="scientific">Cladocopium goreaui</name>
    <dbReference type="NCBI Taxonomy" id="2562237"/>
    <lineage>
        <taxon>Eukaryota</taxon>
        <taxon>Sar</taxon>
        <taxon>Alveolata</taxon>
        <taxon>Dinophyceae</taxon>
        <taxon>Suessiales</taxon>
        <taxon>Symbiodiniaceae</taxon>
        <taxon>Cladocopium</taxon>
    </lineage>
</organism>
<reference evidence="1" key="1">
    <citation type="submission" date="2022-10" db="EMBL/GenBank/DDBJ databases">
        <authorList>
            <person name="Chen Y."/>
            <person name="Dougan E. K."/>
            <person name="Chan C."/>
            <person name="Rhodes N."/>
            <person name="Thang M."/>
        </authorList>
    </citation>
    <scope>NUCLEOTIDE SEQUENCE</scope>
</reference>
<dbReference type="EMBL" id="CAMXCT020000513">
    <property type="protein sequence ID" value="CAL1133163.1"/>
    <property type="molecule type" value="Genomic_DNA"/>
</dbReference>
<dbReference type="EMBL" id="CAMXCT010000513">
    <property type="protein sequence ID" value="CAI3979788.1"/>
    <property type="molecule type" value="Genomic_DNA"/>
</dbReference>
<gene>
    <name evidence="1" type="ORF">C1SCF055_LOCUS7717</name>
</gene>
<name>A0A9P1FKT4_9DINO</name>